<sequence length="109" mass="12302">MHYPSRTVLREGKRDVQHWHGEESLIKRADGVHDFEWAFVGTPRDVANPSEFRVVMFTKVQHNTVGAAKVASVTDDEAVALWDKLLSGLKFRVKVPGAPEGSYHLQPKH</sequence>
<accession>A0A2G8TM22</accession>
<dbReference type="OrthoDB" id="8722129at2"/>
<dbReference type="InterPro" id="IPR041290">
    <property type="entry name" value="Tli4_C"/>
</dbReference>
<reference evidence="2 3" key="1">
    <citation type="submission" date="2017-10" db="EMBL/GenBank/DDBJ databases">
        <title>Massilia psychrophilum sp. nov., a novel purple-pigmented bacterium isolated from Tianshan glacier, Xinjiang Municipality, China.</title>
        <authorList>
            <person name="Wang H."/>
        </authorList>
    </citation>
    <scope>NUCLEOTIDE SEQUENCE [LARGE SCALE GENOMIC DNA]</scope>
    <source>
        <strain evidence="2 3">JCM 30074</strain>
    </source>
</reference>
<gene>
    <name evidence="2" type="ORF">CR105_01005</name>
</gene>
<dbReference type="EMBL" id="PDOC01000001">
    <property type="protein sequence ID" value="PIL47095.1"/>
    <property type="molecule type" value="Genomic_DNA"/>
</dbReference>
<keyword evidence="3" id="KW-1185">Reference proteome</keyword>
<proteinExistence type="predicted"/>
<evidence type="ECO:0000313" key="2">
    <source>
        <dbReference type="EMBL" id="PIL47095.1"/>
    </source>
</evidence>
<comment type="caution">
    <text evidence="2">The sequence shown here is derived from an EMBL/GenBank/DDBJ whole genome shotgun (WGS) entry which is preliminary data.</text>
</comment>
<evidence type="ECO:0000313" key="3">
    <source>
        <dbReference type="Proteomes" id="UP000230390"/>
    </source>
</evidence>
<name>A0A2G8TM22_9BURK</name>
<evidence type="ECO:0000259" key="1">
    <source>
        <dbReference type="Pfam" id="PF18426"/>
    </source>
</evidence>
<dbReference type="Proteomes" id="UP000230390">
    <property type="component" value="Unassembled WGS sequence"/>
</dbReference>
<dbReference type="AlphaFoldDB" id="A0A2G8TM22"/>
<protein>
    <recommendedName>
        <fullName evidence="1">Tle cognate immunity protein 4 C-terminal domain-containing protein</fullName>
    </recommendedName>
</protein>
<organism evidence="2 3">
    <name type="scientific">Massilia eurypsychrophila</name>
    <dbReference type="NCBI Taxonomy" id="1485217"/>
    <lineage>
        <taxon>Bacteria</taxon>
        <taxon>Pseudomonadati</taxon>
        <taxon>Pseudomonadota</taxon>
        <taxon>Betaproteobacteria</taxon>
        <taxon>Burkholderiales</taxon>
        <taxon>Oxalobacteraceae</taxon>
        <taxon>Telluria group</taxon>
        <taxon>Massilia</taxon>
    </lineage>
</organism>
<dbReference type="Pfam" id="PF18426">
    <property type="entry name" value="Tli4_C"/>
    <property type="match status" value="1"/>
</dbReference>
<feature type="domain" description="Tle cognate immunity protein 4 C-terminal" evidence="1">
    <location>
        <begin position="6"/>
        <end position="93"/>
    </location>
</feature>